<accession>A0A9E6ZU27</accession>
<sequence>MVTYNWVTIVLTVIIIGSVLAGFGRGFGRESRFVVWQIISIAVGIASVAIGWWASHAVSKVASQQNTANSPHWLAQILVAWQANPKIGMWIAFAICYLIIAGVLRNLIGLIVGLIPTWMPRPLQESRLLGGAVGAIMGIVRSAVVGAIIFIALQYLSIPQLSKQAAASTPYQTLSARIYEPWLKPLVAKTLPVLSQDAFQPLTKNISMFAVPSGTKGQETGVLLVPTQIANLSHQLTQGMTDPKQKAKALYEWEIHHISYDWKKYDDYVYHGKWDQQSPLDTLRTGKGVCADYALLYADLAHAAGLKVQIDEGIGGTGGDYGSHAWNQVYLPNEQRWITVDTTWGASQDAWFDVPQSTFDQTHIQQTAIIIDPSSTT</sequence>
<dbReference type="AlphaFoldDB" id="T0DP50"/>
<gene>
    <name evidence="1" type="ORF">K1I37_00990</name>
</gene>
<protein>
    <submittedName>
        <fullName evidence="1">Transglutaminase-like domain-containing protein</fullName>
    </submittedName>
</protein>
<dbReference type="Gene3D" id="3.10.620.30">
    <property type="match status" value="1"/>
</dbReference>
<dbReference type="SUPFAM" id="SSF54001">
    <property type="entry name" value="Cysteine proteinases"/>
    <property type="match status" value="1"/>
</dbReference>
<dbReference type="KEGG" id="aaco:K1I37_00990"/>
<dbReference type="Pfam" id="PF01841">
    <property type="entry name" value="Transglut_core"/>
    <property type="match status" value="1"/>
</dbReference>
<reference evidence="2" key="1">
    <citation type="journal article" date="2022" name="G3 (Bethesda)">
        <title>Unveiling the complete genome sequence of Alicyclobacillus acidoterrestris DSM 3922T, a taint-producing strain.</title>
        <authorList>
            <person name="Leonardo I.C."/>
            <person name="Barreto Crespo M.T."/>
            <person name="Gaspar F.B."/>
        </authorList>
    </citation>
    <scope>NUCLEOTIDE SEQUENCE [LARGE SCALE GENOMIC DNA]</scope>
    <source>
        <strain evidence="2">DSM 3922</strain>
    </source>
</reference>
<organism evidence="1 2">
    <name type="scientific">Alicyclobacillus acidoterrestris (strain ATCC 49025 / DSM 3922 / CIP 106132 / NCIMB 13137 / GD3B)</name>
    <dbReference type="NCBI Taxonomy" id="1356854"/>
    <lineage>
        <taxon>Bacteria</taxon>
        <taxon>Bacillati</taxon>
        <taxon>Bacillota</taxon>
        <taxon>Bacilli</taxon>
        <taxon>Bacillales</taxon>
        <taxon>Alicyclobacillaceae</taxon>
        <taxon>Alicyclobacillus</taxon>
    </lineage>
</organism>
<dbReference type="eggNOG" id="COG1305">
    <property type="taxonomic scope" value="Bacteria"/>
</dbReference>
<dbReference type="PANTHER" id="PTHR46333">
    <property type="entry name" value="CYTOKINESIS PROTEIN 3"/>
    <property type="match status" value="1"/>
</dbReference>
<dbReference type="InterPro" id="IPR038765">
    <property type="entry name" value="Papain-like_cys_pep_sf"/>
</dbReference>
<dbReference type="InterPro" id="IPR052557">
    <property type="entry name" value="CAP/Cytokinesis_protein"/>
</dbReference>
<dbReference type="Proteomes" id="UP000829401">
    <property type="component" value="Chromosome"/>
</dbReference>
<dbReference type="GO" id="GO:0005737">
    <property type="term" value="C:cytoplasm"/>
    <property type="evidence" value="ECO:0007669"/>
    <property type="project" value="TreeGrafter"/>
</dbReference>
<accession>T0DP50</accession>
<keyword evidence="2" id="KW-1185">Reference proteome</keyword>
<dbReference type="STRING" id="1356854.N007_18075"/>
<name>T0DP50_ALIAG</name>
<dbReference type="EMBL" id="CP080467">
    <property type="protein sequence ID" value="UNO49174.1"/>
    <property type="molecule type" value="Genomic_DNA"/>
</dbReference>
<dbReference type="InterPro" id="IPR002931">
    <property type="entry name" value="Transglutaminase-like"/>
</dbReference>
<evidence type="ECO:0000313" key="2">
    <source>
        <dbReference type="Proteomes" id="UP000829401"/>
    </source>
</evidence>
<dbReference type="SMART" id="SM00460">
    <property type="entry name" value="TGc"/>
    <property type="match status" value="1"/>
</dbReference>
<dbReference type="PANTHER" id="PTHR46333:SF2">
    <property type="entry name" value="CYTOKINESIS PROTEIN 3"/>
    <property type="match status" value="1"/>
</dbReference>
<dbReference type="RefSeq" id="WP_021294720.1">
    <property type="nucleotide sequence ID" value="NZ_AURB01000004.1"/>
</dbReference>
<evidence type="ECO:0000313" key="1">
    <source>
        <dbReference type="EMBL" id="UNO49174.1"/>
    </source>
</evidence>
<proteinExistence type="predicted"/>